<name>A0A2S0VN93_9ALTE</name>
<evidence type="ECO:0000256" key="1">
    <source>
        <dbReference type="SAM" id="SignalP"/>
    </source>
</evidence>
<feature type="domain" description="Porphyranase beta-sandwich" evidence="3">
    <location>
        <begin position="402"/>
        <end position="504"/>
    </location>
</feature>
<dbReference type="Gene3D" id="3.20.20.80">
    <property type="entry name" value="Glycosidases"/>
    <property type="match status" value="1"/>
</dbReference>
<feature type="domain" description="Beta-porphyranase A C-terminal" evidence="2">
    <location>
        <begin position="515"/>
        <end position="612"/>
    </location>
</feature>
<dbReference type="Proteomes" id="UP000244441">
    <property type="component" value="Chromosome"/>
</dbReference>
<organism evidence="4 5">
    <name type="scientific">Saccharobesus litoralis</name>
    <dbReference type="NCBI Taxonomy" id="2172099"/>
    <lineage>
        <taxon>Bacteria</taxon>
        <taxon>Pseudomonadati</taxon>
        <taxon>Pseudomonadota</taxon>
        <taxon>Gammaproteobacteria</taxon>
        <taxon>Alteromonadales</taxon>
        <taxon>Alteromonadaceae</taxon>
        <taxon>Saccharobesus</taxon>
    </lineage>
</organism>
<dbReference type="SUPFAM" id="SSF51445">
    <property type="entry name" value="(Trans)glycosidases"/>
    <property type="match status" value="1"/>
</dbReference>
<dbReference type="EMBL" id="CP026604">
    <property type="protein sequence ID" value="AWB65683.1"/>
    <property type="molecule type" value="Genomic_DNA"/>
</dbReference>
<reference evidence="4 5" key="1">
    <citation type="submission" date="2018-01" db="EMBL/GenBank/DDBJ databases">
        <title>Genome sequence of a Cantenovulum-like bacteria.</title>
        <authorList>
            <person name="Tan W.R."/>
            <person name="Lau N.-S."/>
            <person name="Go F."/>
            <person name="Amirul A.-A.A."/>
        </authorList>
    </citation>
    <scope>NUCLEOTIDE SEQUENCE [LARGE SCALE GENOMIC DNA]</scope>
    <source>
        <strain evidence="4 5">CCB-QB4</strain>
    </source>
</reference>
<evidence type="ECO:0000313" key="5">
    <source>
        <dbReference type="Proteomes" id="UP000244441"/>
    </source>
</evidence>
<dbReference type="InterPro" id="IPR040527">
    <property type="entry name" value="Beta-sand_Porphyrn"/>
</dbReference>
<gene>
    <name evidence="4" type="ORF">C2869_04175</name>
</gene>
<evidence type="ECO:0000313" key="4">
    <source>
        <dbReference type="EMBL" id="AWB65683.1"/>
    </source>
</evidence>
<dbReference type="Pfam" id="PF18040">
    <property type="entry name" value="BPA_C"/>
    <property type="match status" value="1"/>
</dbReference>
<feature type="chain" id="PRO_5015695153" description="Agarase" evidence="1">
    <location>
        <begin position="22"/>
        <end position="620"/>
    </location>
</feature>
<dbReference type="RefSeq" id="WP_108601758.1">
    <property type="nucleotide sequence ID" value="NZ_CP026604.1"/>
</dbReference>
<dbReference type="KEGG" id="cate:C2869_04175"/>
<evidence type="ECO:0000259" key="2">
    <source>
        <dbReference type="Pfam" id="PF18040"/>
    </source>
</evidence>
<accession>A0A2S0VN93</accession>
<dbReference type="OrthoDB" id="9776971at2"/>
<dbReference type="InterPro" id="IPR041224">
    <property type="entry name" value="BPA_C"/>
</dbReference>
<dbReference type="AlphaFoldDB" id="A0A2S0VN93"/>
<evidence type="ECO:0000259" key="3">
    <source>
        <dbReference type="Pfam" id="PF18206"/>
    </source>
</evidence>
<dbReference type="InterPro" id="IPR017853">
    <property type="entry name" value="GH"/>
</dbReference>
<dbReference type="CDD" id="cd21510">
    <property type="entry name" value="agarase_cat"/>
    <property type="match status" value="1"/>
</dbReference>
<protein>
    <recommendedName>
        <fullName evidence="6">Agarase</fullName>
    </recommendedName>
</protein>
<evidence type="ECO:0008006" key="6">
    <source>
        <dbReference type="Google" id="ProtNLM"/>
    </source>
</evidence>
<feature type="signal peptide" evidence="1">
    <location>
        <begin position="1"/>
        <end position="21"/>
    </location>
</feature>
<dbReference type="Gene3D" id="2.60.120.1200">
    <property type="match status" value="1"/>
</dbReference>
<dbReference type="Pfam" id="PF18206">
    <property type="entry name" value="Porphyrn_cat_1"/>
    <property type="match status" value="1"/>
</dbReference>
<proteinExistence type="predicted"/>
<keyword evidence="1" id="KW-0732">Signal</keyword>
<sequence length="620" mass="70213">MKIKTLALTIASLLSANAVNAANIDVDVNLDMVHSVGGEQDFSREKYIRFHGSLSSQQWPTINQRDAFFEDQDIHVGRATGSLSYVAANVDENPSFPGYVDPNDLDSYAAGFKANFNSWSHANKHRATYQTVGIQKKRFPGNQLNGWNMGLNNYDALAKYYQHYLTKFFDNNVNKPTFLEVVNEPLFMLDPNNADYLPGLTREKIWEGHAKVAQKLQASHPDVKVGGYTTALPRWWRNDFADWDLNMKAFMDTAGADMDFFSLHLYDLTSREDDQFLRGSQNEAILDLIEAYTHIKKLENPGVAGWQTEKPFLVSEYGTLGKDHLFKSQLEADWENMAAFNGMLLQLLERPNKILAATPFILHYDQTRLLNDDGTFTRKLDFYKLWKKVEGTRVDTWSADPDVQVDAYVKNNKAYVIVNNLENELVTVDVNLFNGKPVSNVKMRRLYSNANNEPLYQEDIPVGANTSKNIPANGTMILEYTFSQNLNLNHTSKETKYYSTKYLQPIAAANTNISFPVKNLNLATNNGEAVLRIGVNREHGKPVVPDRVFINGKEVNVLPSDWKGYDQSTWNQFFGLIEVPINYADLQAANNTVQLRYAQTGGTVSSVAIQVFEQSRNVTR</sequence>
<keyword evidence="5" id="KW-1185">Reference proteome</keyword>